<evidence type="ECO:0000256" key="1">
    <source>
        <dbReference type="ARBA" id="ARBA00022553"/>
    </source>
</evidence>
<proteinExistence type="predicted"/>
<reference evidence="4 5" key="1">
    <citation type="submission" date="2020-09" db="EMBL/GenBank/DDBJ databases">
        <title>Roseomonas.</title>
        <authorList>
            <person name="Zhu W."/>
        </authorList>
    </citation>
    <scope>NUCLEOTIDE SEQUENCE [LARGE SCALE GENOMIC DNA]</scope>
    <source>
        <strain evidence="4 5">1311</strain>
    </source>
</reference>
<feature type="domain" description="Response regulatory" evidence="3">
    <location>
        <begin position="6"/>
        <end position="120"/>
    </location>
</feature>
<keyword evidence="1 2" id="KW-0597">Phosphoprotein</keyword>
<accession>A0ABS3KI31</accession>
<dbReference type="SMART" id="SM00448">
    <property type="entry name" value="REC"/>
    <property type="match status" value="1"/>
</dbReference>
<evidence type="ECO:0000313" key="4">
    <source>
        <dbReference type="EMBL" id="MBO1077126.1"/>
    </source>
</evidence>
<evidence type="ECO:0000256" key="2">
    <source>
        <dbReference type="PROSITE-ProRule" id="PRU00169"/>
    </source>
</evidence>
<comment type="caution">
    <text evidence="4">The sequence shown here is derived from an EMBL/GenBank/DDBJ whole genome shotgun (WGS) entry which is preliminary data.</text>
</comment>
<organism evidence="4 5">
    <name type="scientific">Roseomonas marmotae</name>
    <dbReference type="NCBI Taxonomy" id="2768161"/>
    <lineage>
        <taxon>Bacteria</taxon>
        <taxon>Pseudomonadati</taxon>
        <taxon>Pseudomonadota</taxon>
        <taxon>Alphaproteobacteria</taxon>
        <taxon>Acetobacterales</taxon>
        <taxon>Roseomonadaceae</taxon>
        <taxon>Roseomonas</taxon>
    </lineage>
</organism>
<dbReference type="InterPro" id="IPR011006">
    <property type="entry name" value="CheY-like_superfamily"/>
</dbReference>
<dbReference type="RefSeq" id="WP_207451014.1">
    <property type="nucleotide sequence ID" value="NZ_CP061092.1"/>
</dbReference>
<dbReference type="EMBL" id="JACTNF010000043">
    <property type="protein sequence ID" value="MBO1077126.1"/>
    <property type="molecule type" value="Genomic_DNA"/>
</dbReference>
<dbReference type="Gene3D" id="3.40.50.2300">
    <property type="match status" value="1"/>
</dbReference>
<dbReference type="PROSITE" id="PS50110">
    <property type="entry name" value="RESPONSE_REGULATORY"/>
    <property type="match status" value="1"/>
</dbReference>
<gene>
    <name evidence="4" type="ORF">IAI60_21185</name>
</gene>
<protein>
    <submittedName>
        <fullName evidence="4">Response regulator</fullName>
    </submittedName>
</protein>
<dbReference type="Pfam" id="PF00072">
    <property type="entry name" value="Response_reg"/>
    <property type="match status" value="1"/>
</dbReference>
<dbReference type="InterPro" id="IPR050595">
    <property type="entry name" value="Bact_response_regulator"/>
</dbReference>
<name>A0ABS3KI31_9PROT</name>
<evidence type="ECO:0000259" key="3">
    <source>
        <dbReference type="PROSITE" id="PS50110"/>
    </source>
</evidence>
<dbReference type="SUPFAM" id="SSF52172">
    <property type="entry name" value="CheY-like"/>
    <property type="match status" value="1"/>
</dbReference>
<evidence type="ECO:0000313" key="5">
    <source>
        <dbReference type="Proteomes" id="UP001518990"/>
    </source>
</evidence>
<keyword evidence="5" id="KW-1185">Reference proteome</keyword>
<sequence length="121" mass="12990">MPRPSFIAIVDDDPDVRASLASLMRSAGLAARCFEGARELLTDQDARASACVVTDLHMSDMSGLELQSELARRGWPQPVIFMTAFPTDTTRTQALAAGATAFLTKPIDPDALLDAIKSAMH</sequence>
<dbReference type="PANTHER" id="PTHR44591:SF25">
    <property type="entry name" value="CHEMOTAXIS TWO-COMPONENT RESPONSE REGULATOR"/>
    <property type="match status" value="1"/>
</dbReference>
<dbReference type="Proteomes" id="UP001518990">
    <property type="component" value="Unassembled WGS sequence"/>
</dbReference>
<dbReference type="PANTHER" id="PTHR44591">
    <property type="entry name" value="STRESS RESPONSE REGULATOR PROTEIN 1"/>
    <property type="match status" value="1"/>
</dbReference>
<feature type="modified residue" description="4-aspartylphosphate" evidence="2">
    <location>
        <position position="55"/>
    </location>
</feature>
<dbReference type="InterPro" id="IPR001789">
    <property type="entry name" value="Sig_transdc_resp-reg_receiver"/>
</dbReference>